<evidence type="ECO:0000256" key="5">
    <source>
        <dbReference type="ARBA" id="ARBA00022842"/>
    </source>
</evidence>
<keyword evidence="12" id="KW-1185">Reference proteome</keyword>
<dbReference type="GO" id="GO:0006401">
    <property type="term" value="P:RNA catabolic process"/>
    <property type="evidence" value="ECO:0007669"/>
    <property type="project" value="UniProtKB-UniRule"/>
</dbReference>
<keyword evidence="3" id="KW-0597">Phosphoprotein</keyword>
<evidence type="ECO:0000256" key="7">
    <source>
        <dbReference type="PROSITE-ProRule" id="PRU01319"/>
    </source>
</evidence>
<comment type="similarity">
    <text evidence="8">Belongs to the RNase HII family.</text>
</comment>
<reference evidence="11 12" key="1">
    <citation type="submission" date="2018-07" db="EMBL/GenBank/DDBJ databases">
        <title>Complete genome sequence of Spiroplasma alleghenense PLHS-1 (ATCC 51752).</title>
        <authorList>
            <person name="Chou L."/>
            <person name="Lee T.-Y."/>
            <person name="Tsai Y.-M."/>
            <person name="Kuo C.-H."/>
        </authorList>
    </citation>
    <scope>NUCLEOTIDE SEQUENCE [LARGE SCALE GENOMIC DNA]</scope>
    <source>
        <strain evidence="11 12">PLHS-1</strain>
    </source>
</reference>
<dbReference type="InterPro" id="IPR012337">
    <property type="entry name" value="RNaseH-like_sf"/>
</dbReference>
<dbReference type="PANTHER" id="PTHR45745:SF1">
    <property type="entry name" value="PHOSPHOGLUCOMUTASE 2B-RELATED"/>
    <property type="match status" value="1"/>
</dbReference>
<dbReference type="InterPro" id="IPR005846">
    <property type="entry name" value="A-D-PHexomutase_a/b/a-III"/>
</dbReference>
<dbReference type="EMBL" id="CP031376">
    <property type="protein sequence ID" value="AXK51060.1"/>
    <property type="molecule type" value="Genomic_DNA"/>
</dbReference>
<dbReference type="GO" id="GO:0000287">
    <property type="term" value="F:magnesium ion binding"/>
    <property type="evidence" value="ECO:0007669"/>
    <property type="project" value="InterPro"/>
</dbReference>
<dbReference type="GO" id="GO:0005975">
    <property type="term" value="P:carbohydrate metabolic process"/>
    <property type="evidence" value="ECO:0007669"/>
    <property type="project" value="InterPro"/>
</dbReference>
<evidence type="ECO:0000256" key="4">
    <source>
        <dbReference type="ARBA" id="ARBA00022723"/>
    </source>
</evidence>
<sequence length="777" mass="87923">MKHISKKQPSDALVSFDKEVKTQYNVDVISGTDEAGRGAMAGPVVVASVILPKGYQNYEIKDSKLLNSNQREILYQEIISQAICWEVDIIDNEEVDLINPKQASRQGMVKTIEKLKTKPQLALVDAEKIVINNIEVLSLIKGDYLSQSIAAASIVAKVTRDNIMKLFHEKYPLYEFDKHKGYCTLKHQALVKELGVLPIHRKSYKPIKQILKEVSYMKFNKENEIYKSWMEHNFLDSKIKEQLTTASDEELAAAFGLELEFGTAGIRGILGAGPGRFNQYTVKKVTISYAKLLIKKYPNDLNCGVVIGHDNRHQSAEFSNLVAEILTSFGIKAYLFENNAMKPTPVVSFATKHLNCIGGIVITASHNPAQYNGYKIYDEFGCQLMPEDTDVIAAEMETIEDIIGWTYKSNDKLLETVGESAIGSYKEMVANLQFYKKSSRDNFKIVYSNVNGTGIEFAPPLLEKYGYDVIQVEEHAFEDPTFKNVGNPNPEFAPAWEIPIKYAVKHKADLIVINDPDADRIGIAIPDPKKPSEYVRLSGNETGALLINWKLSQQKLSQTIPENPALYSSFVTSDLGDRIANEEYGVKVIKTLTGFKWMGSEILKESERGLNFVFAYEESFGYVLDSSTRDKDGIQAAIMLSEATWFYKTQNKTLFDVLDEIYKKFGYYYTDTINLNFKPEEMKSKVDPIMKKLRNEPFTSLGGLVVENIEDYIDGLYNMPGQDLLKFYFDDNSWLAVRPSGTEPKIKIYYVVVDKNMSKAEAKFKKLNNELNKFLNI</sequence>
<dbReference type="RefSeq" id="WP_245886021.1">
    <property type="nucleotide sequence ID" value="NZ_CP031376.1"/>
</dbReference>
<feature type="domain" description="RNase H type-2" evidence="10">
    <location>
        <begin position="27"/>
        <end position="216"/>
    </location>
</feature>
<keyword evidence="7 8" id="KW-0378">Hydrolase</keyword>
<dbReference type="NCBIfam" id="NF000595">
    <property type="entry name" value="PRK00015.1-3"/>
    <property type="match status" value="1"/>
</dbReference>
<keyword evidence="5" id="KW-0460">Magnesium</keyword>
<keyword evidence="4 7" id="KW-0479">Metal-binding</keyword>
<gene>
    <name evidence="11" type="primary">manB</name>
    <name evidence="11" type="ORF">SALLE_v1c03860</name>
</gene>
<dbReference type="Gene3D" id="3.30.420.10">
    <property type="entry name" value="Ribonuclease H-like superfamily/Ribonuclease H"/>
    <property type="match status" value="1"/>
</dbReference>
<evidence type="ECO:0000259" key="10">
    <source>
        <dbReference type="PROSITE" id="PS51975"/>
    </source>
</evidence>
<dbReference type="CDD" id="cd05799">
    <property type="entry name" value="PGM2"/>
    <property type="match status" value="1"/>
</dbReference>
<proteinExistence type="inferred from homology"/>
<evidence type="ECO:0000256" key="8">
    <source>
        <dbReference type="RuleBase" id="RU003515"/>
    </source>
</evidence>
<dbReference type="PRINTS" id="PR00509">
    <property type="entry name" value="PGMPMM"/>
</dbReference>
<dbReference type="Pfam" id="PF01351">
    <property type="entry name" value="RNase_HII"/>
    <property type="match status" value="1"/>
</dbReference>
<keyword evidence="6" id="KW-0413">Isomerase</keyword>
<keyword evidence="9" id="KW-0175">Coiled coil</keyword>
<dbReference type="GO" id="GO:0003723">
    <property type="term" value="F:RNA binding"/>
    <property type="evidence" value="ECO:0007669"/>
    <property type="project" value="UniProtKB-UniRule"/>
</dbReference>
<dbReference type="InterPro" id="IPR005841">
    <property type="entry name" value="Alpha-D-phosphohexomutase_SF"/>
</dbReference>
<evidence type="ECO:0000256" key="6">
    <source>
        <dbReference type="ARBA" id="ARBA00023235"/>
    </source>
</evidence>
<dbReference type="SUPFAM" id="SSF55957">
    <property type="entry name" value="Phosphoglucomutase, C-terminal domain"/>
    <property type="match status" value="1"/>
</dbReference>
<dbReference type="GO" id="GO:0006166">
    <property type="term" value="P:purine ribonucleoside salvage"/>
    <property type="evidence" value="ECO:0007669"/>
    <property type="project" value="TreeGrafter"/>
</dbReference>
<dbReference type="PROSITE" id="PS51975">
    <property type="entry name" value="RNASE_H_2"/>
    <property type="match status" value="1"/>
</dbReference>
<comment type="catalytic activity">
    <reaction evidence="7 8">
        <text>Endonucleolytic cleavage to 5'-phosphomonoester.</text>
        <dbReference type="EC" id="3.1.26.4"/>
    </reaction>
</comment>
<dbReference type="Pfam" id="PF00408">
    <property type="entry name" value="PGM_PMM_IV"/>
    <property type="match status" value="1"/>
</dbReference>
<dbReference type="PANTHER" id="PTHR45745">
    <property type="entry name" value="PHOSPHOMANNOMUTASE 45A"/>
    <property type="match status" value="1"/>
</dbReference>
<dbReference type="GO" id="GO:0004523">
    <property type="term" value="F:RNA-DNA hybrid ribonuclease activity"/>
    <property type="evidence" value="ECO:0007669"/>
    <property type="project" value="UniProtKB-UniRule"/>
</dbReference>
<dbReference type="InterPro" id="IPR036397">
    <property type="entry name" value="RNaseH_sf"/>
</dbReference>
<evidence type="ECO:0000313" key="12">
    <source>
        <dbReference type="Proteomes" id="UP000254792"/>
    </source>
</evidence>
<evidence type="ECO:0000256" key="9">
    <source>
        <dbReference type="SAM" id="Coils"/>
    </source>
</evidence>
<feature type="binding site" evidence="7">
    <location>
        <position position="33"/>
    </location>
    <ligand>
        <name>a divalent metal cation</name>
        <dbReference type="ChEBI" id="CHEBI:60240"/>
    </ligand>
</feature>
<dbReference type="InterPro" id="IPR005845">
    <property type="entry name" value="A-D-PHexomutase_a/b/a-II"/>
</dbReference>
<evidence type="ECO:0000256" key="1">
    <source>
        <dbReference type="ARBA" id="ARBA00001946"/>
    </source>
</evidence>
<evidence type="ECO:0000256" key="3">
    <source>
        <dbReference type="ARBA" id="ARBA00022553"/>
    </source>
</evidence>
<dbReference type="Pfam" id="PF02879">
    <property type="entry name" value="PGM_PMM_II"/>
    <property type="match status" value="1"/>
</dbReference>
<dbReference type="InterPro" id="IPR024567">
    <property type="entry name" value="RNase_HII/HIII_dom"/>
</dbReference>
<dbReference type="SUPFAM" id="SSF53098">
    <property type="entry name" value="Ribonuclease H-like"/>
    <property type="match status" value="1"/>
</dbReference>
<dbReference type="GO" id="GO:0008973">
    <property type="term" value="F:phosphopentomutase activity"/>
    <property type="evidence" value="ECO:0007669"/>
    <property type="project" value="TreeGrafter"/>
</dbReference>
<accession>A0A345Z381</accession>
<dbReference type="Gene3D" id="3.40.120.10">
    <property type="entry name" value="Alpha-D-Glucose-1,6-Bisphosphate, subunit A, domain 3"/>
    <property type="match status" value="3"/>
</dbReference>
<evidence type="ECO:0000256" key="2">
    <source>
        <dbReference type="ARBA" id="ARBA00010231"/>
    </source>
</evidence>
<dbReference type="InterPro" id="IPR005843">
    <property type="entry name" value="A-D-PHexomutase_C"/>
</dbReference>
<dbReference type="Proteomes" id="UP000254792">
    <property type="component" value="Chromosome"/>
</dbReference>
<dbReference type="InterPro" id="IPR022898">
    <property type="entry name" value="RNase_HII"/>
</dbReference>
<comment type="cofactor">
    <cofactor evidence="1">
        <name>Mg(2+)</name>
        <dbReference type="ChEBI" id="CHEBI:18420"/>
    </cofactor>
</comment>
<dbReference type="Gene3D" id="3.30.310.50">
    <property type="entry name" value="Alpha-D-phosphohexomutase, C-terminal domain"/>
    <property type="match status" value="1"/>
</dbReference>
<dbReference type="KEGG" id="salx:SALLE_v1c03860"/>
<comment type="similarity">
    <text evidence="2">Belongs to the phosphohexose mutase family.</text>
</comment>
<dbReference type="InterPro" id="IPR016066">
    <property type="entry name" value="A-D-PHexomutase_CS"/>
</dbReference>
<comment type="function">
    <text evidence="8">Endonuclease that specifically degrades the RNA of RNA-DNA hybrids.</text>
</comment>
<comment type="cofactor">
    <cofactor evidence="7">
        <name>Mn(2+)</name>
        <dbReference type="ChEBI" id="CHEBI:29035"/>
    </cofactor>
    <cofactor evidence="7">
        <name>Mg(2+)</name>
        <dbReference type="ChEBI" id="CHEBI:18420"/>
    </cofactor>
    <text evidence="7">Manganese or magnesium. Binds 1 divalent metal ion per monomer in the absence of substrate. May bind a second metal ion after substrate binding.</text>
</comment>
<dbReference type="InterPro" id="IPR036900">
    <property type="entry name" value="A-D-PHexomutase_C_sf"/>
</dbReference>
<protein>
    <recommendedName>
        <fullName evidence="8">Ribonuclease</fullName>
        <ecNumber evidence="8">3.1.26.4</ecNumber>
    </recommendedName>
</protein>
<dbReference type="CDD" id="cd07182">
    <property type="entry name" value="RNase_HII_bacteria_HII_like"/>
    <property type="match status" value="1"/>
</dbReference>
<dbReference type="InterPro" id="IPR016055">
    <property type="entry name" value="A-D-PHexomutase_a/b/a-I/II/III"/>
</dbReference>
<organism evidence="11 12">
    <name type="scientific">Spiroplasma alleghenense</name>
    <dbReference type="NCBI Taxonomy" id="216931"/>
    <lineage>
        <taxon>Bacteria</taxon>
        <taxon>Bacillati</taxon>
        <taxon>Mycoplasmatota</taxon>
        <taxon>Mollicutes</taxon>
        <taxon>Entomoplasmatales</taxon>
        <taxon>Spiroplasmataceae</taxon>
        <taxon>Spiroplasma</taxon>
    </lineage>
</organism>
<dbReference type="Pfam" id="PF02880">
    <property type="entry name" value="PGM_PMM_III"/>
    <property type="match status" value="1"/>
</dbReference>
<dbReference type="AlphaFoldDB" id="A0A345Z381"/>
<dbReference type="EC" id="3.1.26.4" evidence="8"/>
<evidence type="ECO:0000313" key="11">
    <source>
        <dbReference type="EMBL" id="AXK51060.1"/>
    </source>
</evidence>
<feature type="coiled-coil region" evidence="9">
    <location>
        <begin position="750"/>
        <end position="777"/>
    </location>
</feature>
<keyword evidence="7 8" id="KW-0255">Endonuclease</keyword>
<dbReference type="PROSITE" id="PS00710">
    <property type="entry name" value="PGM_PMM"/>
    <property type="match status" value="1"/>
</dbReference>
<feature type="binding site" evidence="7">
    <location>
        <position position="125"/>
    </location>
    <ligand>
        <name>a divalent metal cation</name>
        <dbReference type="ChEBI" id="CHEBI:60240"/>
    </ligand>
</feature>
<dbReference type="Pfam" id="PF02878">
    <property type="entry name" value="PGM_PMM_I"/>
    <property type="match status" value="1"/>
</dbReference>
<keyword evidence="7 8" id="KW-0540">Nuclease</keyword>
<name>A0A345Z381_9MOLU</name>
<dbReference type="SUPFAM" id="SSF53738">
    <property type="entry name" value="Phosphoglucomutase, first 3 domains"/>
    <property type="match status" value="3"/>
</dbReference>
<dbReference type="InterPro" id="IPR005844">
    <property type="entry name" value="A-D-PHexomutase_a/b/a-I"/>
</dbReference>
<feature type="binding site" evidence="7">
    <location>
        <position position="34"/>
    </location>
    <ligand>
        <name>a divalent metal cation</name>
        <dbReference type="ChEBI" id="CHEBI:60240"/>
    </ligand>
</feature>